<keyword evidence="2" id="KW-0812">Transmembrane</keyword>
<keyword evidence="4" id="KW-0472">Membrane</keyword>
<evidence type="ECO:0000313" key="7">
    <source>
        <dbReference type="Proteomes" id="UP001597308"/>
    </source>
</evidence>
<organism evidence="6 7">
    <name type="scientific">Methylopila henanensis</name>
    <dbReference type="NCBI Taxonomy" id="873516"/>
    <lineage>
        <taxon>Bacteria</taxon>
        <taxon>Pseudomonadati</taxon>
        <taxon>Pseudomonadota</taxon>
        <taxon>Alphaproteobacteria</taxon>
        <taxon>Hyphomicrobiales</taxon>
        <taxon>Methylopilaceae</taxon>
        <taxon>Methylopila</taxon>
    </lineage>
</organism>
<evidence type="ECO:0000313" key="6">
    <source>
        <dbReference type="EMBL" id="MFD1703857.1"/>
    </source>
</evidence>
<gene>
    <name evidence="6" type="ORF">ACFSCV_12670</name>
</gene>
<dbReference type="Pfam" id="PF06803">
    <property type="entry name" value="DUF1232"/>
    <property type="match status" value="1"/>
</dbReference>
<protein>
    <submittedName>
        <fullName evidence="6">YkvA family protein</fullName>
    </submittedName>
</protein>
<keyword evidence="3" id="KW-1133">Transmembrane helix</keyword>
<sequence>MAFKGEDAARLARDFWPKLKRVARHVPFAEDAVAAYYCAMDQETPHHVRATLIGALVYFVLPIDLTPDFLPVIGFLDDANVLAAALATVRLHMTDRHREAARRTLAEEGLADPA</sequence>
<evidence type="ECO:0000259" key="5">
    <source>
        <dbReference type="Pfam" id="PF06803"/>
    </source>
</evidence>
<feature type="domain" description="DUF1232" evidence="5">
    <location>
        <begin position="49"/>
        <end position="83"/>
    </location>
</feature>
<evidence type="ECO:0000256" key="3">
    <source>
        <dbReference type="ARBA" id="ARBA00022989"/>
    </source>
</evidence>
<dbReference type="RefSeq" id="WP_378799956.1">
    <property type="nucleotide sequence ID" value="NZ_JBHUER010000009.1"/>
</dbReference>
<dbReference type="PIRSF" id="PIRSF031804">
    <property type="entry name" value="UCP031804"/>
    <property type="match status" value="1"/>
</dbReference>
<dbReference type="InterPro" id="IPR016983">
    <property type="entry name" value="UCP031804"/>
</dbReference>
<dbReference type="EMBL" id="JBHUER010000009">
    <property type="protein sequence ID" value="MFD1703857.1"/>
    <property type="molecule type" value="Genomic_DNA"/>
</dbReference>
<evidence type="ECO:0000256" key="4">
    <source>
        <dbReference type="ARBA" id="ARBA00023136"/>
    </source>
</evidence>
<evidence type="ECO:0000256" key="1">
    <source>
        <dbReference type="ARBA" id="ARBA00004127"/>
    </source>
</evidence>
<comment type="subcellular location">
    <subcellularLocation>
        <location evidence="1">Endomembrane system</location>
        <topology evidence="1">Multi-pass membrane protein</topology>
    </subcellularLocation>
</comment>
<evidence type="ECO:0000256" key="2">
    <source>
        <dbReference type="ARBA" id="ARBA00022692"/>
    </source>
</evidence>
<proteinExistence type="predicted"/>
<keyword evidence="7" id="KW-1185">Reference proteome</keyword>
<accession>A0ABW4KA56</accession>
<name>A0ABW4KA56_9HYPH</name>
<dbReference type="InterPro" id="IPR010652">
    <property type="entry name" value="DUF1232"/>
</dbReference>
<dbReference type="Proteomes" id="UP001597308">
    <property type="component" value="Unassembled WGS sequence"/>
</dbReference>
<reference evidence="7" key="1">
    <citation type="journal article" date="2019" name="Int. J. Syst. Evol. Microbiol.">
        <title>The Global Catalogue of Microorganisms (GCM) 10K type strain sequencing project: providing services to taxonomists for standard genome sequencing and annotation.</title>
        <authorList>
            <consortium name="The Broad Institute Genomics Platform"/>
            <consortium name="The Broad Institute Genome Sequencing Center for Infectious Disease"/>
            <person name="Wu L."/>
            <person name="Ma J."/>
        </authorList>
    </citation>
    <scope>NUCLEOTIDE SEQUENCE [LARGE SCALE GENOMIC DNA]</scope>
    <source>
        <strain evidence="7">KCTC 23707</strain>
    </source>
</reference>
<comment type="caution">
    <text evidence="6">The sequence shown here is derived from an EMBL/GenBank/DDBJ whole genome shotgun (WGS) entry which is preliminary data.</text>
</comment>